<dbReference type="GO" id="GO:0000956">
    <property type="term" value="P:nuclear-transcribed mRNA catabolic process"/>
    <property type="evidence" value="ECO:0007669"/>
    <property type="project" value="TreeGrafter"/>
</dbReference>
<keyword evidence="10" id="KW-1185">Reference proteome</keyword>
<gene>
    <name evidence="9" type="primary">RAI1</name>
    <name evidence="9" type="ORF">DEBR0S1_32902G</name>
</gene>
<evidence type="ECO:0000256" key="5">
    <source>
        <dbReference type="ARBA" id="ARBA00044692"/>
    </source>
</evidence>
<dbReference type="GO" id="GO:0110155">
    <property type="term" value="P:NAD-cap decapping"/>
    <property type="evidence" value="ECO:0007669"/>
    <property type="project" value="TreeGrafter"/>
</dbReference>
<dbReference type="Pfam" id="PF08652">
    <property type="entry name" value="RAI1"/>
    <property type="match status" value="1"/>
</dbReference>
<keyword evidence="3 7" id="KW-0540">Nuclease</keyword>
<comment type="cofactor">
    <cofactor evidence="1 7">
        <name>a divalent metal cation</name>
        <dbReference type="ChEBI" id="CHEBI:60240"/>
    </cofactor>
</comment>
<keyword evidence="7" id="KW-0479">Metal-binding</keyword>
<comment type="subcellular location">
    <subcellularLocation>
        <location evidence="7">Nucleus</location>
    </subcellularLocation>
</comment>
<comment type="similarity">
    <text evidence="2 7">Belongs to the DXO/Dom3Z family.</text>
</comment>
<dbReference type="GO" id="GO:0000166">
    <property type="term" value="F:nucleotide binding"/>
    <property type="evidence" value="ECO:0007669"/>
    <property type="project" value="UniProtKB-KW"/>
</dbReference>
<dbReference type="PANTHER" id="PTHR12395">
    <property type="entry name" value="DOM-3 RELATED"/>
    <property type="match status" value="1"/>
</dbReference>
<evidence type="ECO:0000256" key="4">
    <source>
        <dbReference type="ARBA" id="ARBA00044676"/>
    </source>
</evidence>
<keyword evidence="7" id="KW-0694">RNA-binding</keyword>
<dbReference type="GO" id="GO:0034353">
    <property type="term" value="F:mRNA 5'-diphosphatase activity"/>
    <property type="evidence" value="ECO:0007669"/>
    <property type="project" value="TreeGrafter"/>
</dbReference>
<keyword evidence="7" id="KW-0547">Nucleotide-binding</keyword>
<dbReference type="EMBL" id="CABFWN010000001">
    <property type="protein sequence ID" value="VUG17088.1"/>
    <property type="molecule type" value="Genomic_DNA"/>
</dbReference>
<dbReference type="EC" id="3.6.1.-" evidence="7"/>
<evidence type="ECO:0000256" key="6">
    <source>
        <dbReference type="ARBA" id="ARBA00048124"/>
    </source>
</evidence>
<dbReference type="Proteomes" id="UP000478008">
    <property type="component" value="Unassembled WGS sequence"/>
</dbReference>
<dbReference type="GO" id="GO:0003723">
    <property type="term" value="F:RNA binding"/>
    <property type="evidence" value="ECO:0007669"/>
    <property type="project" value="UniProtKB-KW"/>
</dbReference>
<dbReference type="GO" id="GO:0046872">
    <property type="term" value="F:metal ion binding"/>
    <property type="evidence" value="ECO:0007669"/>
    <property type="project" value="UniProtKB-KW"/>
</dbReference>
<dbReference type="InterPro" id="IPR013961">
    <property type="entry name" value="RAI1"/>
</dbReference>
<dbReference type="AlphaFoldDB" id="A0A7D9GZW6"/>
<dbReference type="GO" id="GO:0004518">
    <property type="term" value="F:nuclease activity"/>
    <property type="evidence" value="ECO:0007669"/>
    <property type="project" value="UniProtKB-KW"/>
</dbReference>
<dbReference type="GO" id="GO:0005829">
    <property type="term" value="C:cytosol"/>
    <property type="evidence" value="ECO:0007669"/>
    <property type="project" value="TreeGrafter"/>
</dbReference>
<proteinExistence type="inferred from homology"/>
<comment type="catalytic activity">
    <reaction evidence="5">
        <text>a 5'-end triphospho-ribonucleoside in mRNA + H2O = a 5'-end phospho-ribonucleoside in mRNA + diphosphate + H(+)</text>
        <dbReference type="Rhea" id="RHEA:78683"/>
        <dbReference type="Rhea" id="RHEA-COMP:15692"/>
        <dbReference type="Rhea" id="RHEA-COMP:17164"/>
        <dbReference type="ChEBI" id="CHEBI:15377"/>
        <dbReference type="ChEBI" id="CHEBI:15378"/>
        <dbReference type="ChEBI" id="CHEBI:33019"/>
        <dbReference type="ChEBI" id="CHEBI:138282"/>
        <dbReference type="ChEBI" id="CHEBI:167618"/>
    </reaction>
    <physiologicalReaction direction="left-to-right" evidence="5">
        <dbReference type="Rhea" id="RHEA:78684"/>
    </physiologicalReaction>
</comment>
<comment type="catalytic activity">
    <reaction evidence="4">
        <text>a 5'-end (N(7)-methyl 5'-triphosphoguanosine)-ribonucleoside-ribonucleotide in mRNA + H2O = a (N(7)-methyl 5'-triphosphoguanosine)-nucleoside + a 5'-end phospho-ribonucleoside in mRNA + H(+)</text>
        <dbReference type="Rhea" id="RHEA:66928"/>
        <dbReference type="Rhea" id="RHEA-COMP:15692"/>
        <dbReference type="Rhea" id="RHEA-COMP:17313"/>
        <dbReference type="ChEBI" id="CHEBI:15377"/>
        <dbReference type="ChEBI" id="CHEBI:15378"/>
        <dbReference type="ChEBI" id="CHEBI:138282"/>
        <dbReference type="ChEBI" id="CHEBI:172876"/>
        <dbReference type="ChEBI" id="CHEBI:172877"/>
    </reaction>
    <physiologicalReaction direction="left-to-right" evidence="4">
        <dbReference type="Rhea" id="RHEA:66929"/>
    </physiologicalReaction>
</comment>
<evidence type="ECO:0000256" key="3">
    <source>
        <dbReference type="ARBA" id="ARBA00022722"/>
    </source>
</evidence>
<keyword evidence="7" id="KW-0378">Hydrolase</keyword>
<keyword evidence="7" id="KW-0539">Nucleus</keyword>
<sequence length="401" mass="46415">MSLKLYPLSAVSQTTTVRQPKELICFSRDIENKIHLDDSELRYYYLPDHDLDTPGGIDLNAGYAHFKKNPKEDVGELESLLKAVESYEKAVGKKIPVDIITWRGLMRQLMMLPYESRDKIVLNIVVLDNQLFIQSDVATVRASRTLQESHQTELNKKQMYSGYKFETIASLDKVWAKCSRKRVEKRFKHKVNNIEQYCSVVRTTFGTTKLLMGAEVDCAWDYKPDIHDVQEGSDINPLNHYVELKTTGVVNSPKTCEIFESKLLRAWAQCFLVGIPKIIYGFRDKDLILRSVEEFKTEEVPLVLKNGFAQKREATGATNKCMHCLKFFIGLINWLNENIQKSDSTKTYRLEYDPITNKNYVHLSENDEQTTKKLLGKYEGPNGGMLTDEFREWRRKLSEKK</sequence>
<dbReference type="PANTHER" id="PTHR12395:SF9">
    <property type="entry name" value="DECAPPING AND EXORIBONUCLEASE PROTEIN"/>
    <property type="match status" value="1"/>
</dbReference>
<reference evidence="9 10" key="1">
    <citation type="submission" date="2019-07" db="EMBL/GenBank/DDBJ databases">
        <authorList>
            <person name="Friedrich A."/>
            <person name="Schacherer J."/>
        </authorList>
    </citation>
    <scope>NUCLEOTIDE SEQUENCE [LARGE SCALE GENOMIC DNA]</scope>
</reference>
<evidence type="ECO:0000313" key="10">
    <source>
        <dbReference type="Proteomes" id="UP000478008"/>
    </source>
</evidence>
<dbReference type="GO" id="GO:0005634">
    <property type="term" value="C:nucleus"/>
    <property type="evidence" value="ECO:0007669"/>
    <property type="project" value="UniProtKB-SubCell"/>
</dbReference>
<accession>A0A7D9GZW6</accession>
<evidence type="ECO:0000256" key="7">
    <source>
        <dbReference type="RuleBase" id="RU367113"/>
    </source>
</evidence>
<name>A0A7D9GZW6_DEKBR</name>
<organism evidence="9 10">
    <name type="scientific">Dekkera bruxellensis</name>
    <name type="common">Brettanomyces custersii</name>
    <dbReference type="NCBI Taxonomy" id="5007"/>
    <lineage>
        <taxon>Eukaryota</taxon>
        <taxon>Fungi</taxon>
        <taxon>Dikarya</taxon>
        <taxon>Ascomycota</taxon>
        <taxon>Saccharomycotina</taxon>
        <taxon>Pichiomycetes</taxon>
        <taxon>Pichiales</taxon>
        <taxon>Pichiaceae</taxon>
        <taxon>Brettanomyces</taxon>
    </lineage>
</organism>
<evidence type="ECO:0000256" key="2">
    <source>
        <dbReference type="ARBA" id="ARBA00006562"/>
    </source>
</evidence>
<evidence type="ECO:0000256" key="1">
    <source>
        <dbReference type="ARBA" id="ARBA00001968"/>
    </source>
</evidence>
<feature type="domain" description="RAI1-like" evidence="8">
    <location>
        <begin position="18"/>
        <end position="375"/>
    </location>
</feature>
<comment type="catalytic activity">
    <reaction evidence="6">
        <text>a 5'-end NAD(+)-phospho-ribonucleoside in mRNA + H2O = a 5'-end phospho-ribonucleoside in mRNA + NAD(+) + H(+)</text>
        <dbReference type="Rhea" id="RHEA:60880"/>
        <dbReference type="Rhea" id="RHEA-COMP:15692"/>
        <dbReference type="Rhea" id="RHEA-COMP:15698"/>
        <dbReference type="ChEBI" id="CHEBI:15377"/>
        <dbReference type="ChEBI" id="CHEBI:15378"/>
        <dbReference type="ChEBI" id="CHEBI:57540"/>
        <dbReference type="ChEBI" id="CHEBI:138282"/>
        <dbReference type="ChEBI" id="CHEBI:144029"/>
    </reaction>
    <physiologicalReaction direction="left-to-right" evidence="6">
        <dbReference type="Rhea" id="RHEA:60881"/>
    </physiologicalReaction>
</comment>
<evidence type="ECO:0000313" key="9">
    <source>
        <dbReference type="EMBL" id="VUG17088.1"/>
    </source>
</evidence>
<evidence type="ECO:0000259" key="8">
    <source>
        <dbReference type="Pfam" id="PF08652"/>
    </source>
</evidence>
<dbReference type="InterPro" id="IPR039039">
    <property type="entry name" value="RAI1-like_fam"/>
</dbReference>
<comment type="function">
    <text evidence="7">Decapping enzyme for NAD-capped RNAs: specifically hydrolyzes the nicotinamide adenine dinucleotide (NAD) cap from a subset of RNAs by removing the entire NAD moiety from the 5'-end of an NAD-capped RNA.</text>
</comment>
<protein>
    <recommendedName>
        <fullName evidence="7">Decapping nuclease</fullName>
        <ecNumber evidence="7">3.6.1.-</ecNumber>
    </recommendedName>
</protein>